<feature type="transmembrane region" description="Helical" evidence="16">
    <location>
        <begin position="461"/>
        <end position="481"/>
    </location>
</feature>
<feature type="transmembrane region" description="Helical" evidence="16">
    <location>
        <begin position="423"/>
        <end position="449"/>
    </location>
</feature>
<comment type="pathway">
    <text evidence="2">Lipid metabolism; sphingolipid metabolism.</text>
</comment>
<evidence type="ECO:0000256" key="3">
    <source>
        <dbReference type="ARBA" id="ARBA00004991"/>
    </source>
</evidence>
<evidence type="ECO:0000256" key="10">
    <source>
        <dbReference type="ARBA" id="ARBA00022989"/>
    </source>
</evidence>
<dbReference type="SUPFAM" id="SSF53448">
    <property type="entry name" value="Nucleotide-diphospho-sugar transferases"/>
    <property type="match status" value="1"/>
</dbReference>
<dbReference type="PANTHER" id="PTHR12726:SF0">
    <property type="entry name" value="CERAMIDE GLUCOSYLTRANSFERASE"/>
    <property type="match status" value="1"/>
</dbReference>
<dbReference type="PANTHER" id="PTHR12726">
    <property type="entry name" value="CERAMIDE GLUCOSYLTRANSFERASE"/>
    <property type="match status" value="1"/>
</dbReference>
<name>C5M2F3_CANTT</name>
<dbReference type="GO" id="GO:0006679">
    <property type="term" value="P:glucosylceramide biosynthetic process"/>
    <property type="evidence" value="ECO:0007669"/>
    <property type="project" value="TreeGrafter"/>
</dbReference>
<comment type="similarity">
    <text evidence="4">Belongs to the glycosyltransferase 2 family.</text>
</comment>
<keyword evidence="8" id="KW-0808">Transferase</keyword>
<evidence type="ECO:0000256" key="12">
    <source>
        <dbReference type="ARBA" id="ARBA00031017"/>
    </source>
</evidence>
<evidence type="ECO:0000256" key="9">
    <source>
        <dbReference type="ARBA" id="ARBA00022692"/>
    </source>
</evidence>
<evidence type="ECO:0000256" key="15">
    <source>
        <dbReference type="SAM" id="MobiDB-lite"/>
    </source>
</evidence>
<keyword evidence="18" id="KW-1185">Reference proteome</keyword>
<dbReference type="OrthoDB" id="1483400at2759"/>
<dbReference type="InterPro" id="IPR025993">
    <property type="entry name" value="Ceramide_glucosylTrfase"/>
</dbReference>
<organism evidence="17 18">
    <name type="scientific">Candida tropicalis (strain ATCC MYA-3404 / T1)</name>
    <name type="common">Yeast</name>
    <dbReference type="NCBI Taxonomy" id="294747"/>
    <lineage>
        <taxon>Eukaryota</taxon>
        <taxon>Fungi</taxon>
        <taxon>Dikarya</taxon>
        <taxon>Ascomycota</taxon>
        <taxon>Saccharomycotina</taxon>
        <taxon>Pichiomycetes</taxon>
        <taxon>Debaryomycetaceae</taxon>
        <taxon>Candida/Lodderomyces clade</taxon>
        <taxon>Candida</taxon>
    </lineage>
</organism>
<comment type="subcellular location">
    <subcellularLocation>
        <location evidence="1">Membrane</location>
        <topology evidence="1">Multi-pass membrane protein</topology>
    </subcellularLocation>
</comment>
<dbReference type="AlphaFoldDB" id="C5M2F3"/>
<dbReference type="GeneID" id="8301159"/>
<dbReference type="InterPro" id="IPR029044">
    <property type="entry name" value="Nucleotide-diphossugar_trans"/>
</dbReference>
<proteinExistence type="inferred from homology"/>
<dbReference type="VEuPathDB" id="FungiDB:CTRG_00242"/>
<dbReference type="UniPathway" id="UPA00222"/>
<feature type="transmembrane region" description="Helical" evidence="16">
    <location>
        <begin position="511"/>
        <end position="532"/>
    </location>
</feature>
<dbReference type="KEGG" id="ctp:CTRG_00242"/>
<dbReference type="GO" id="GO:0016020">
    <property type="term" value="C:membrane"/>
    <property type="evidence" value="ECO:0007669"/>
    <property type="project" value="UniProtKB-SubCell"/>
</dbReference>
<evidence type="ECO:0000256" key="8">
    <source>
        <dbReference type="ARBA" id="ARBA00022679"/>
    </source>
</evidence>
<evidence type="ECO:0000256" key="4">
    <source>
        <dbReference type="ARBA" id="ARBA00006739"/>
    </source>
</evidence>
<dbReference type="GO" id="GO:0008120">
    <property type="term" value="F:ceramide glucosyltransferase activity"/>
    <property type="evidence" value="ECO:0007669"/>
    <property type="project" value="UniProtKB-EC"/>
</dbReference>
<dbReference type="EC" id="2.4.1.80" evidence="5"/>
<evidence type="ECO:0000256" key="13">
    <source>
        <dbReference type="ARBA" id="ARBA00031543"/>
    </source>
</evidence>
<evidence type="ECO:0000256" key="11">
    <source>
        <dbReference type="ARBA" id="ARBA00023136"/>
    </source>
</evidence>
<feature type="transmembrane region" description="Helical" evidence="16">
    <location>
        <begin position="24"/>
        <end position="45"/>
    </location>
</feature>
<gene>
    <name evidence="17" type="ORF">CTRG_00242</name>
</gene>
<comment type="pathway">
    <text evidence="3">Sphingolipid metabolism.</text>
</comment>
<dbReference type="Pfam" id="PF13506">
    <property type="entry name" value="Glyco_transf_21"/>
    <property type="match status" value="1"/>
</dbReference>
<keyword evidence="11 16" id="KW-0472">Membrane</keyword>
<keyword evidence="10 16" id="KW-1133">Transmembrane helix</keyword>
<evidence type="ECO:0000313" key="18">
    <source>
        <dbReference type="Proteomes" id="UP000002037"/>
    </source>
</evidence>
<dbReference type="eggNOG" id="KOG2547">
    <property type="taxonomic scope" value="Eukaryota"/>
</dbReference>
<evidence type="ECO:0000256" key="6">
    <source>
        <dbReference type="ARBA" id="ARBA00019988"/>
    </source>
</evidence>
<reference evidence="17 18" key="1">
    <citation type="journal article" date="2009" name="Nature">
        <title>Evolution of pathogenicity and sexual reproduction in eight Candida genomes.</title>
        <authorList>
            <person name="Butler G."/>
            <person name="Rasmussen M.D."/>
            <person name="Lin M.F."/>
            <person name="Santos M.A."/>
            <person name="Sakthikumar S."/>
            <person name="Munro C.A."/>
            <person name="Rheinbay E."/>
            <person name="Grabherr M."/>
            <person name="Forche A."/>
            <person name="Reedy J.L."/>
            <person name="Agrafioti I."/>
            <person name="Arnaud M.B."/>
            <person name="Bates S."/>
            <person name="Brown A.J."/>
            <person name="Brunke S."/>
            <person name="Costanzo M.C."/>
            <person name="Fitzpatrick D.A."/>
            <person name="de Groot P.W."/>
            <person name="Harris D."/>
            <person name="Hoyer L.L."/>
            <person name="Hube B."/>
            <person name="Klis F.M."/>
            <person name="Kodira C."/>
            <person name="Lennard N."/>
            <person name="Logue M.E."/>
            <person name="Martin R."/>
            <person name="Neiman A.M."/>
            <person name="Nikolaou E."/>
            <person name="Quail M.A."/>
            <person name="Quinn J."/>
            <person name="Santos M.C."/>
            <person name="Schmitzberger F.F."/>
            <person name="Sherlock G."/>
            <person name="Shah P."/>
            <person name="Silverstein K.A."/>
            <person name="Skrzypek M.S."/>
            <person name="Soll D."/>
            <person name="Staggs R."/>
            <person name="Stansfield I."/>
            <person name="Stumpf M.P."/>
            <person name="Sudbery P.E."/>
            <person name="Srikantha T."/>
            <person name="Zeng Q."/>
            <person name="Berman J."/>
            <person name="Berriman M."/>
            <person name="Heitman J."/>
            <person name="Gow N.A."/>
            <person name="Lorenz M.C."/>
            <person name="Birren B.W."/>
            <person name="Kellis M."/>
            <person name="Cuomo C.A."/>
        </authorList>
    </citation>
    <scope>NUCLEOTIDE SEQUENCE [LARGE SCALE GENOMIC DNA]</scope>
    <source>
        <strain evidence="18">ATCC MYA-3404 / T1</strain>
    </source>
</reference>
<dbReference type="STRING" id="294747.C5M2F3"/>
<dbReference type="Proteomes" id="UP000002037">
    <property type="component" value="Unassembled WGS sequence"/>
</dbReference>
<evidence type="ECO:0000313" key="17">
    <source>
        <dbReference type="EMBL" id="EER35503.1"/>
    </source>
</evidence>
<dbReference type="RefSeq" id="XP_002545461.1">
    <property type="nucleotide sequence ID" value="XM_002545415.1"/>
</dbReference>
<evidence type="ECO:0000256" key="16">
    <source>
        <dbReference type="SAM" id="Phobius"/>
    </source>
</evidence>
<evidence type="ECO:0000256" key="1">
    <source>
        <dbReference type="ARBA" id="ARBA00004141"/>
    </source>
</evidence>
<accession>C5M2F3</accession>
<protein>
    <recommendedName>
        <fullName evidence="6">Ceramide glucosyltransferase</fullName>
        <ecNumber evidence="5">2.4.1.80</ecNumber>
    </recommendedName>
    <alternativeName>
        <fullName evidence="13">Glucosylceramide synthase</fullName>
    </alternativeName>
    <alternativeName>
        <fullName evidence="14">UDP-glucose ceramide glucosyltransferase</fullName>
    </alternativeName>
    <alternativeName>
        <fullName evidence="12">UDP-glucose:N-acylsphingosine D-glucosyltransferase</fullName>
    </alternativeName>
</protein>
<evidence type="ECO:0000256" key="7">
    <source>
        <dbReference type="ARBA" id="ARBA00022676"/>
    </source>
</evidence>
<evidence type="ECO:0000256" key="2">
    <source>
        <dbReference type="ARBA" id="ARBA00004760"/>
    </source>
</evidence>
<feature type="region of interest" description="Disordered" evidence="15">
    <location>
        <begin position="245"/>
        <end position="276"/>
    </location>
</feature>
<evidence type="ECO:0000256" key="5">
    <source>
        <dbReference type="ARBA" id="ARBA00012699"/>
    </source>
</evidence>
<evidence type="ECO:0000256" key="14">
    <source>
        <dbReference type="ARBA" id="ARBA00032575"/>
    </source>
</evidence>
<keyword evidence="7" id="KW-0328">Glycosyltransferase</keyword>
<dbReference type="EMBL" id="GG692395">
    <property type="protein sequence ID" value="EER35503.1"/>
    <property type="molecule type" value="Genomic_DNA"/>
</dbReference>
<sequence length="553" mass="64099">MIVVEEELDSGLSNFRLFTGYFCLLWYFCILVAAYSGFFEILFNFRTRPILYKHKDVDNQQQQEEIDEENEFYEGVTILRPIKGIDPELYSCLESSFLQNYPLDKLQILFCIDDESDPSISIIKKLLSKYPHIDANILISENYNSINKFSDDHYGPNPKVNNLSKGFLAAKYDILWIMDSNVWASSNILKNSVITLNKNLNMNRKMGNYRPVKLVHHVPLAVSIGNLNHNNDIVDLENMELTPTYSSSDESKCESESSGLTNRKTPSPRRVSIHESNDDSKLFKKLGANLDEMFLHTSHAKFYVSLNNLAIAPCVNGKSNMYRRSDLDQSVKLIPYKNSQFFKDTKVKQDAGYYTSLGIGHAIKFFARYIGEDNMIGIALWENCQGRTGLTGDVVVQPLISTQNNSVNDYIQRRVRWLRVRKYMVLLATLIEPTTESLICGLYGTYAISTVFFNGAWFNKSWFLFHMLIWIITDYVQYYTLINHSLDNSNINYIPTWLKGIPSKNYNFFKWFYIWLIREFLALPIWIIAMIGHEIDWRGKPFVIKKDLTAEEL</sequence>
<dbReference type="Gene3D" id="3.90.550.10">
    <property type="entry name" value="Spore Coat Polysaccharide Biosynthesis Protein SpsA, Chain A"/>
    <property type="match status" value="1"/>
</dbReference>
<dbReference type="HOGENOM" id="CLU_030898_1_0_1"/>
<keyword evidence="9 16" id="KW-0812">Transmembrane</keyword>